<dbReference type="Proteomes" id="UP001472677">
    <property type="component" value="Unassembled WGS sequence"/>
</dbReference>
<reference evidence="1 2" key="1">
    <citation type="journal article" date="2024" name="G3 (Bethesda)">
        <title>Genome assembly of Hibiscus sabdariffa L. provides insights into metabolisms of medicinal natural products.</title>
        <authorList>
            <person name="Kim T."/>
        </authorList>
    </citation>
    <scope>NUCLEOTIDE SEQUENCE [LARGE SCALE GENOMIC DNA]</scope>
    <source>
        <strain evidence="1">TK-2024</strain>
        <tissue evidence="1">Old leaves</tissue>
    </source>
</reference>
<keyword evidence="2" id="KW-1185">Reference proteome</keyword>
<proteinExistence type="predicted"/>
<name>A0ABR2EIH3_9ROSI</name>
<evidence type="ECO:0000313" key="2">
    <source>
        <dbReference type="Proteomes" id="UP001472677"/>
    </source>
</evidence>
<accession>A0ABR2EIH3</accession>
<comment type="caution">
    <text evidence="1">The sequence shown here is derived from an EMBL/GenBank/DDBJ whole genome shotgun (WGS) entry which is preliminary data.</text>
</comment>
<gene>
    <name evidence="1" type="ORF">V6N12_048854</name>
</gene>
<sequence>MTRQPLHLLLFPLPLHDSLRLQQHQVVNTDDVLIAAELITTILTKEIGTMTKTILDLDEEMGKTFLPTPTMLSKFDE</sequence>
<protein>
    <submittedName>
        <fullName evidence="1">Uncharacterized protein</fullName>
    </submittedName>
</protein>
<dbReference type="EMBL" id="JBBPBM010000013">
    <property type="protein sequence ID" value="KAK8561794.1"/>
    <property type="molecule type" value="Genomic_DNA"/>
</dbReference>
<organism evidence="1 2">
    <name type="scientific">Hibiscus sabdariffa</name>
    <name type="common">roselle</name>
    <dbReference type="NCBI Taxonomy" id="183260"/>
    <lineage>
        <taxon>Eukaryota</taxon>
        <taxon>Viridiplantae</taxon>
        <taxon>Streptophyta</taxon>
        <taxon>Embryophyta</taxon>
        <taxon>Tracheophyta</taxon>
        <taxon>Spermatophyta</taxon>
        <taxon>Magnoliopsida</taxon>
        <taxon>eudicotyledons</taxon>
        <taxon>Gunneridae</taxon>
        <taxon>Pentapetalae</taxon>
        <taxon>rosids</taxon>
        <taxon>malvids</taxon>
        <taxon>Malvales</taxon>
        <taxon>Malvaceae</taxon>
        <taxon>Malvoideae</taxon>
        <taxon>Hibiscus</taxon>
    </lineage>
</organism>
<evidence type="ECO:0000313" key="1">
    <source>
        <dbReference type="EMBL" id="KAK8561794.1"/>
    </source>
</evidence>